<evidence type="ECO:0000256" key="5">
    <source>
        <dbReference type="ARBA" id="ARBA00022898"/>
    </source>
</evidence>
<dbReference type="AlphaFoldDB" id="A0A1F6CV04"/>
<dbReference type="GO" id="GO:0030170">
    <property type="term" value="F:pyridoxal phosphate binding"/>
    <property type="evidence" value="ECO:0007669"/>
    <property type="project" value="UniProtKB-UniRule"/>
</dbReference>
<evidence type="ECO:0000259" key="9">
    <source>
        <dbReference type="Pfam" id="PF00266"/>
    </source>
</evidence>
<comment type="similarity">
    <text evidence="2 8">Belongs to the class-V pyridoxal-phosphate-dependent aminotransferase family. Csd subfamily.</text>
</comment>
<evidence type="ECO:0000256" key="7">
    <source>
        <dbReference type="RuleBase" id="RU004504"/>
    </source>
</evidence>
<dbReference type="SUPFAM" id="SSF53383">
    <property type="entry name" value="PLP-dependent transferases"/>
    <property type="match status" value="1"/>
</dbReference>
<dbReference type="GO" id="GO:0031071">
    <property type="term" value="F:cysteine desulfurase activity"/>
    <property type="evidence" value="ECO:0007669"/>
    <property type="project" value="UniProtKB-UniRule"/>
</dbReference>
<dbReference type="InterPro" id="IPR015422">
    <property type="entry name" value="PyrdxlP-dep_Trfase_small"/>
</dbReference>
<keyword evidence="5 8" id="KW-0663">Pyridoxal phosphate</keyword>
<dbReference type="Proteomes" id="UP000176863">
    <property type="component" value="Unassembled WGS sequence"/>
</dbReference>
<comment type="caution">
    <text evidence="10">The sequence shown here is derived from an EMBL/GenBank/DDBJ whole genome shotgun (WGS) entry which is preliminary data.</text>
</comment>
<dbReference type="Gene3D" id="3.40.640.10">
    <property type="entry name" value="Type I PLP-dependent aspartate aminotransferase-like (Major domain)"/>
    <property type="match status" value="1"/>
</dbReference>
<dbReference type="CDD" id="cd06453">
    <property type="entry name" value="SufS_like"/>
    <property type="match status" value="1"/>
</dbReference>
<dbReference type="PIRSF" id="PIRSF005572">
    <property type="entry name" value="NifS"/>
    <property type="match status" value="1"/>
</dbReference>
<accession>A0A1F6CV04</accession>
<evidence type="ECO:0000256" key="3">
    <source>
        <dbReference type="ARBA" id="ARBA00012239"/>
    </source>
</evidence>
<dbReference type="Pfam" id="PF00266">
    <property type="entry name" value="Aminotran_5"/>
    <property type="match status" value="1"/>
</dbReference>
<proteinExistence type="inferred from homology"/>
<organism evidence="10 11">
    <name type="scientific">Candidatus Kaiserbacteria bacterium RIFCSPHIGHO2_01_FULL_53_29</name>
    <dbReference type="NCBI Taxonomy" id="1798480"/>
    <lineage>
        <taxon>Bacteria</taxon>
        <taxon>Candidatus Kaiseribacteriota</taxon>
    </lineage>
</organism>
<dbReference type="InterPro" id="IPR015424">
    <property type="entry name" value="PyrdxlP-dep_Trfase"/>
</dbReference>
<evidence type="ECO:0000256" key="2">
    <source>
        <dbReference type="ARBA" id="ARBA00010447"/>
    </source>
</evidence>
<keyword evidence="4 8" id="KW-0808">Transferase</keyword>
<protein>
    <recommendedName>
        <fullName evidence="3 8">Cysteine desulfurase</fullName>
        <ecNumber evidence="3 8">2.8.1.7</ecNumber>
    </recommendedName>
</protein>
<name>A0A1F6CV04_9BACT</name>
<dbReference type="InterPro" id="IPR016454">
    <property type="entry name" value="Cysteine_dSase"/>
</dbReference>
<feature type="domain" description="Aminotransferase class V" evidence="9">
    <location>
        <begin position="28"/>
        <end position="399"/>
    </location>
</feature>
<evidence type="ECO:0000256" key="6">
    <source>
        <dbReference type="ARBA" id="ARBA00050776"/>
    </source>
</evidence>
<dbReference type="EMBL" id="MFKT01000020">
    <property type="protein sequence ID" value="OGG52993.1"/>
    <property type="molecule type" value="Genomic_DNA"/>
</dbReference>
<dbReference type="STRING" id="1798480.A2851_02935"/>
<dbReference type="EC" id="2.8.1.7" evidence="3 8"/>
<dbReference type="InterPro" id="IPR020578">
    <property type="entry name" value="Aminotrans_V_PyrdxlP_BS"/>
</dbReference>
<dbReference type="Gene3D" id="3.90.1150.10">
    <property type="entry name" value="Aspartate Aminotransferase, domain 1"/>
    <property type="match status" value="1"/>
</dbReference>
<evidence type="ECO:0000313" key="11">
    <source>
        <dbReference type="Proteomes" id="UP000176863"/>
    </source>
</evidence>
<dbReference type="PROSITE" id="PS00595">
    <property type="entry name" value="AA_TRANSFER_CLASS_5"/>
    <property type="match status" value="1"/>
</dbReference>
<dbReference type="GO" id="GO:0006534">
    <property type="term" value="P:cysteine metabolic process"/>
    <property type="evidence" value="ECO:0007669"/>
    <property type="project" value="UniProtKB-UniRule"/>
</dbReference>
<comment type="catalytic activity">
    <reaction evidence="6 8">
        <text>(sulfur carrier)-H + L-cysteine = (sulfur carrier)-SH + L-alanine</text>
        <dbReference type="Rhea" id="RHEA:43892"/>
        <dbReference type="Rhea" id="RHEA-COMP:14737"/>
        <dbReference type="Rhea" id="RHEA-COMP:14739"/>
        <dbReference type="ChEBI" id="CHEBI:29917"/>
        <dbReference type="ChEBI" id="CHEBI:35235"/>
        <dbReference type="ChEBI" id="CHEBI:57972"/>
        <dbReference type="ChEBI" id="CHEBI:64428"/>
        <dbReference type="EC" id="2.8.1.7"/>
    </reaction>
</comment>
<dbReference type="InterPro" id="IPR015421">
    <property type="entry name" value="PyrdxlP-dep_Trfase_major"/>
</dbReference>
<evidence type="ECO:0000256" key="8">
    <source>
        <dbReference type="RuleBase" id="RU004506"/>
    </source>
</evidence>
<dbReference type="InterPro" id="IPR010970">
    <property type="entry name" value="Cys_dSase_SufS"/>
</dbReference>
<gene>
    <name evidence="10" type="ORF">A2851_02935</name>
</gene>
<dbReference type="PANTHER" id="PTHR43586:SF8">
    <property type="entry name" value="CYSTEINE DESULFURASE 1, CHLOROPLASTIC"/>
    <property type="match status" value="1"/>
</dbReference>
<dbReference type="InterPro" id="IPR000192">
    <property type="entry name" value="Aminotrans_V_dom"/>
</dbReference>
<comment type="cofactor">
    <cofactor evidence="1 7">
        <name>pyridoxal 5'-phosphate</name>
        <dbReference type="ChEBI" id="CHEBI:597326"/>
    </cofactor>
</comment>
<sequence>MNSIRNQFPILKTRVRSLPRRGGAKSLVYFDNAATTQKPEIVLRAMDKFYRSKNAPVHRGVYTLAEAATAAYENVRDQVRDFIHAAHREEIIFTAGATASINAVVAGYVETSLHRGDHILLTDMEHHAMIVPWQAAAERKGLEVDFVPLTSDGRVDIGVFKKALAKYRPKFVGITHVSNVLGTVNPVREMIAAAHKIGAIVLIDAAQSAAHLPIDVQKLSCDFLVFSGHKLYGPTGVGVLYGRKELLERLPPFIFGGHMIEEVTREKTTYAPLPAKFEGGTQPVAEVVGLGAAISFVQGVGFNAIQKHECELSAHMLKGLKVISGLTLLGPATTQGRIPVFSFTISGIHSHDVATLLDREGIAVRAGHHCAQILHSNLSPDASVRMSLGVYNTVGEIDRTIAALHKIQEKFYA</sequence>
<reference evidence="10 11" key="1">
    <citation type="journal article" date="2016" name="Nat. Commun.">
        <title>Thousands of microbial genomes shed light on interconnected biogeochemical processes in an aquifer system.</title>
        <authorList>
            <person name="Anantharaman K."/>
            <person name="Brown C.T."/>
            <person name="Hug L.A."/>
            <person name="Sharon I."/>
            <person name="Castelle C.J."/>
            <person name="Probst A.J."/>
            <person name="Thomas B.C."/>
            <person name="Singh A."/>
            <person name="Wilkins M.J."/>
            <person name="Karaoz U."/>
            <person name="Brodie E.L."/>
            <person name="Williams K.H."/>
            <person name="Hubbard S.S."/>
            <person name="Banfield J.F."/>
        </authorList>
    </citation>
    <scope>NUCLEOTIDE SEQUENCE [LARGE SCALE GENOMIC DNA]</scope>
</reference>
<evidence type="ECO:0000313" key="10">
    <source>
        <dbReference type="EMBL" id="OGG52993.1"/>
    </source>
</evidence>
<evidence type="ECO:0000256" key="4">
    <source>
        <dbReference type="ARBA" id="ARBA00022679"/>
    </source>
</evidence>
<dbReference type="PANTHER" id="PTHR43586">
    <property type="entry name" value="CYSTEINE DESULFURASE"/>
    <property type="match status" value="1"/>
</dbReference>
<dbReference type="NCBIfam" id="TIGR01979">
    <property type="entry name" value="sufS"/>
    <property type="match status" value="1"/>
</dbReference>
<evidence type="ECO:0000256" key="1">
    <source>
        <dbReference type="ARBA" id="ARBA00001933"/>
    </source>
</evidence>
<comment type="function">
    <text evidence="8">Catalyzes the removal of elemental sulfur and selenium atoms from L-cysteine, L-cystine, L-selenocysteine, and L-selenocystine to produce L-alanine.</text>
</comment>